<gene>
    <name evidence="2" type="ordered locus">LIV_2650</name>
</gene>
<dbReference type="GO" id="GO:0000287">
    <property type="term" value="F:magnesium ion binding"/>
    <property type="evidence" value="ECO:0007669"/>
    <property type="project" value="TreeGrafter"/>
</dbReference>
<dbReference type="InterPro" id="IPR036412">
    <property type="entry name" value="HAD-like_sf"/>
</dbReference>
<evidence type="ECO:0000313" key="2">
    <source>
        <dbReference type="EMBL" id="CBW87151.1"/>
    </source>
</evidence>
<evidence type="ECO:0000259" key="1">
    <source>
        <dbReference type="Pfam" id="PF05116"/>
    </source>
</evidence>
<evidence type="ECO:0000313" key="3">
    <source>
        <dbReference type="Proteomes" id="UP000001286"/>
    </source>
</evidence>
<dbReference type="Gene3D" id="3.40.50.1000">
    <property type="entry name" value="HAD superfamily/HAD-like"/>
    <property type="match status" value="1"/>
</dbReference>
<proteinExistence type="predicted"/>
<dbReference type="AlphaFoldDB" id="G2Z961"/>
<dbReference type="Pfam" id="PF05116">
    <property type="entry name" value="S6PP"/>
    <property type="match status" value="1"/>
</dbReference>
<dbReference type="SUPFAM" id="SSF56784">
    <property type="entry name" value="HAD-like"/>
    <property type="match status" value="1"/>
</dbReference>
<dbReference type="Gene3D" id="3.30.1240.10">
    <property type="match status" value="1"/>
</dbReference>
<dbReference type="PANTHER" id="PTHR10000:SF8">
    <property type="entry name" value="HAD SUPERFAMILY HYDROLASE-LIKE, TYPE 3"/>
    <property type="match status" value="1"/>
</dbReference>
<dbReference type="KEGG" id="liv:LIV_2650"/>
<dbReference type="InterPro" id="IPR006380">
    <property type="entry name" value="SPP-like_dom"/>
</dbReference>
<dbReference type="eggNOG" id="COG0561">
    <property type="taxonomic scope" value="Bacteria"/>
</dbReference>
<dbReference type="Proteomes" id="UP000001286">
    <property type="component" value="Chromosome"/>
</dbReference>
<dbReference type="NCBIfam" id="TIGR01484">
    <property type="entry name" value="HAD-SF-IIB"/>
    <property type="match status" value="1"/>
</dbReference>
<dbReference type="GO" id="GO:0005829">
    <property type="term" value="C:cytosol"/>
    <property type="evidence" value="ECO:0007669"/>
    <property type="project" value="TreeGrafter"/>
</dbReference>
<reference evidence="2 3" key="1">
    <citation type="journal article" date="2011" name="J. Bacteriol.">
        <title>Complete genome sequence of the animal pathogen Listeria ivanovii, which provides insights into host specificities and evolution of the genus Listeria.</title>
        <authorList>
            <person name="Buchrieser C."/>
            <person name="Rusniok C."/>
            <person name="Garrido P."/>
            <person name="Hain T."/>
            <person name="Scortti M."/>
            <person name="Lampidis R."/>
            <person name="Karst U."/>
            <person name="Chakraborty T."/>
            <person name="Cossart P."/>
            <person name="Kreft J."/>
            <person name="Vazquez-Boland J.A."/>
            <person name="Goebel W."/>
            <person name="Glaser P."/>
        </authorList>
    </citation>
    <scope>NUCLEOTIDE SEQUENCE [LARGE SCALE GENOMIC DNA]</scope>
    <source>
        <strain evidence="3">ATCC BAA-678 / PAM 55</strain>
    </source>
</reference>
<dbReference type="GO" id="GO:0016791">
    <property type="term" value="F:phosphatase activity"/>
    <property type="evidence" value="ECO:0007669"/>
    <property type="project" value="TreeGrafter"/>
</dbReference>
<dbReference type="PANTHER" id="PTHR10000">
    <property type="entry name" value="PHOSPHOSERINE PHOSPHATASE"/>
    <property type="match status" value="1"/>
</dbReference>
<feature type="domain" description="Sucrose phosphatase-like" evidence="1">
    <location>
        <begin position="3"/>
        <end position="220"/>
    </location>
</feature>
<sequence>MTKKLFVTDLDGTLVTRNNEIELADLHAIRSWQQQGNLWAVATGRKWDSVVELLQRYDLAADALILENGALILASSGEVIWQKNIQTETAKQVTNFDLSLVEEVCLVTSFNQATPQQLLNLASFKETQAISAITLRYATADLAEEYVNQVEALITDAVFRNMNYIDIAPNGCSKGAAVKFLMERFMLTKNEVSVIGDSFNDISMFEVSSHPFTLEHAEKAMHEQGALVVKNVHEAINKVRLEWDF</sequence>
<dbReference type="InterPro" id="IPR023214">
    <property type="entry name" value="HAD_sf"/>
</dbReference>
<dbReference type="RefSeq" id="WP_014093906.1">
    <property type="nucleotide sequence ID" value="NC_016011.1"/>
</dbReference>
<name>G2Z961_LISIP</name>
<dbReference type="PROSITE" id="PS01228">
    <property type="entry name" value="COF_1"/>
    <property type="match status" value="1"/>
</dbReference>
<dbReference type="HOGENOM" id="CLU_044146_3_2_9"/>
<organism evidence="2 3">
    <name type="scientific">Listeria ivanovii (strain ATCC BAA-678 / PAM 55)</name>
    <dbReference type="NCBI Taxonomy" id="881621"/>
    <lineage>
        <taxon>Bacteria</taxon>
        <taxon>Bacillati</taxon>
        <taxon>Bacillota</taxon>
        <taxon>Bacilli</taxon>
        <taxon>Bacillales</taxon>
        <taxon>Listeriaceae</taxon>
        <taxon>Listeria</taxon>
    </lineage>
</organism>
<dbReference type="InterPro" id="IPR006379">
    <property type="entry name" value="HAD-SF_hydro_IIB"/>
</dbReference>
<dbReference type="GeneID" id="57077675"/>
<protein>
    <recommendedName>
        <fullName evidence="1">Sucrose phosphatase-like domain-containing protein</fullName>
    </recommendedName>
</protein>
<dbReference type="OrthoDB" id="9806027at2"/>
<dbReference type="EMBL" id="FR687253">
    <property type="protein sequence ID" value="CBW87151.1"/>
    <property type="molecule type" value="Genomic_DNA"/>
</dbReference>
<accession>G2Z961</accession>